<proteinExistence type="predicted"/>
<organism evidence="2 3">
    <name type="scientific">Streptomyces lunalinharesii</name>
    <dbReference type="NCBI Taxonomy" id="333384"/>
    <lineage>
        <taxon>Bacteria</taxon>
        <taxon>Bacillati</taxon>
        <taxon>Actinomycetota</taxon>
        <taxon>Actinomycetes</taxon>
        <taxon>Kitasatosporales</taxon>
        <taxon>Streptomycetaceae</taxon>
        <taxon>Streptomyces</taxon>
    </lineage>
</organism>
<comment type="caution">
    <text evidence="2">The sequence shown here is derived from an EMBL/GenBank/DDBJ whole genome shotgun (WGS) entry which is preliminary data.</text>
</comment>
<gene>
    <name evidence="2" type="ORF">GCM10009864_78750</name>
</gene>
<dbReference type="Pfam" id="PF05258">
    <property type="entry name" value="DciA"/>
    <property type="match status" value="1"/>
</dbReference>
<evidence type="ECO:0000313" key="3">
    <source>
        <dbReference type="Proteomes" id="UP001500994"/>
    </source>
</evidence>
<evidence type="ECO:0000313" key="2">
    <source>
        <dbReference type="EMBL" id="GAA2692386.1"/>
    </source>
</evidence>
<feature type="region of interest" description="Disordered" evidence="1">
    <location>
        <begin position="132"/>
        <end position="197"/>
    </location>
</feature>
<evidence type="ECO:0000256" key="1">
    <source>
        <dbReference type="SAM" id="MobiDB-lite"/>
    </source>
</evidence>
<dbReference type="Proteomes" id="UP001500994">
    <property type="component" value="Unassembled WGS sequence"/>
</dbReference>
<dbReference type="EMBL" id="BAAARK010000061">
    <property type="protein sequence ID" value="GAA2692386.1"/>
    <property type="molecule type" value="Genomic_DNA"/>
</dbReference>
<sequence length="197" mass="21020">MVGGHRPELAGHVAAIGFDTDSGRLTVCPESSAWATKTRLEQTRIVATANESAGRTVVRTLRILPPGTAPAPEPADVDPEPAAAPAGPPRTRETAWHGYRRALAAHQEAAPPAQVDPHIAEACCLTLRQGLREQRSSRGGSTPRAAPHRSPREEKCSDHVFVVKESQGERSLHGMALESLDGTRALSDAPAEERADR</sequence>
<name>A0ABN3T4F0_9ACTN</name>
<feature type="region of interest" description="Disordered" evidence="1">
    <location>
        <begin position="66"/>
        <end position="92"/>
    </location>
</feature>
<reference evidence="2 3" key="1">
    <citation type="journal article" date="2019" name="Int. J. Syst. Evol. Microbiol.">
        <title>The Global Catalogue of Microorganisms (GCM) 10K type strain sequencing project: providing services to taxonomists for standard genome sequencing and annotation.</title>
        <authorList>
            <consortium name="The Broad Institute Genomics Platform"/>
            <consortium name="The Broad Institute Genome Sequencing Center for Infectious Disease"/>
            <person name="Wu L."/>
            <person name="Ma J."/>
        </authorList>
    </citation>
    <scope>NUCLEOTIDE SEQUENCE [LARGE SCALE GENOMIC DNA]</scope>
    <source>
        <strain evidence="2 3">JCM 16374</strain>
    </source>
</reference>
<accession>A0ABN3T4F0</accession>
<dbReference type="InterPro" id="IPR007922">
    <property type="entry name" value="DciA-like"/>
</dbReference>
<protein>
    <submittedName>
        <fullName evidence="2">Uncharacterized protein</fullName>
    </submittedName>
</protein>
<keyword evidence="3" id="KW-1185">Reference proteome</keyword>
<dbReference type="RefSeq" id="WP_344584680.1">
    <property type="nucleotide sequence ID" value="NZ_BAAARK010000061.1"/>
</dbReference>
<feature type="compositionally biased region" description="Basic and acidic residues" evidence="1">
    <location>
        <begin position="150"/>
        <end position="172"/>
    </location>
</feature>